<comment type="caution">
    <text evidence="1">The sequence shown here is derived from an EMBL/GenBank/DDBJ whole genome shotgun (WGS) entry which is preliminary data.</text>
</comment>
<name>A0AC61QZV4_9FIRM</name>
<evidence type="ECO:0000313" key="2">
    <source>
        <dbReference type="Proteomes" id="UP000307720"/>
    </source>
</evidence>
<protein>
    <submittedName>
        <fullName evidence="1">Head-tail adaptor protein</fullName>
    </submittedName>
</protein>
<reference evidence="1" key="1">
    <citation type="submission" date="2019-04" db="EMBL/GenBank/DDBJ databases">
        <title>Microbes associate with the intestines of laboratory mice.</title>
        <authorList>
            <person name="Navarre W."/>
            <person name="Wong E."/>
            <person name="Huang K."/>
            <person name="Tropini C."/>
            <person name="Ng K."/>
            <person name="Yu B."/>
        </authorList>
    </citation>
    <scope>NUCLEOTIDE SEQUENCE</scope>
    <source>
        <strain evidence="1">NM72_1-8</strain>
    </source>
</reference>
<proteinExistence type="predicted"/>
<accession>A0AC61QZV4</accession>
<dbReference type="Proteomes" id="UP000307720">
    <property type="component" value="Unassembled WGS sequence"/>
</dbReference>
<gene>
    <name evidence="1" type="ORF">E5357_06145</name>
</gene>
<sequence>MYVNPGELKKRIEIIQTVSVGQDSDGFPAPSEKKVVRKCFAKVTNTSGGEIARANSEFSEAKKRFMIRYSDAEINTDMTVRYKGKEYEIKYVNPYGEGKEYLEIWTNLTERV</sequence>
<evidence type="ECO:0000313" key="1">
    <source>
        <dbReference type="EMBL" id="TGX99189.1"/>
    </source>
</evidence>
<dbReference type="EMBL" id="SRZB01000009">
    <property type="protein sequence ID" value="TGX99189.1"/>
    <property type="molecule type" value="Genomic_DNA"/>
</dbReference>
<organism evidence="1 2">
    <name type="scientific">Hominisplanchenecus murintestinalis</name>
    <dbReference type="NCBI Taxonomy" id="2941517"/>
    <lineage>
        <taxon>Bacteria</taxon>
        <taxon>Bacillati</taxon>
        <taxon>Bacillota</taxon>
        <taxon>Clostridia</taxon>
        <taxon>Lachnospirales</taxon>
        <taxon>Lachnospiraceae</taxon>
        <taxon>Hominisplanchenecus</taxon>
    </lineage>
</organism>
<keyword evidence="2" id="KW-1185">Reference proteome</keyword>